<feature type="region of interest" description="Disordered" evidence="10">
    <location>
        <begin position="308"/>
        <end position="338"/>
    </location>
</feature>
<evidence type="ECO:0000256" key="5">
    <source>
        <dbReference type="ARBA" id="ARBA00023595"/>
    </source>
</evidence>
<evidence type="ECO:0000256" key="7">
    <source>
        <dbReference type="ARBA" id="ARBA00023669"/>
    </source>
</evidence>
<feature type="domain" description="Ribulose bisphosphate carboxylase small subunit" evidence="11">
    <location>
        <begin position="454"/>
        <end position="546"/>
    </location>
</feature>
<evidence type="ECO:0000256" key="3">
    <source>
        <dbReference type="ARBA" id="ARBA00023300"/>
    </source>
</evidence>
<dbReference type="CDD" id="cd00307">
    <property type="entry name" value="RuBisCO_small_like"/>
    <property type="match status" value="3"/>
</dbReference>
<dbReference type="PANTHER" id="PTHR43360">
    <property type="entry name" value="CARBON DIOXIDE CONCENTRATING MECHANISM PROTEIN CCMM"/>
    <property type="match status" value="1"/>
</dbReference>
<evidence type="ECO:0000256" key="4">
    <source>
        <dbReference type="ARBA" id="ARBA00023587"/>
    </source>
</evidence>
<evidence type="ECO:0000256" key="6">
    <source>
        <dbReference type="ARBA" id="ARBA00023636"/>
    </source>
</evidence>
<feature type="compositionally biased region" description="Low complexity" evidence="10">
    <location>
        <begin position="434"/>
        <end position="454"/>
    </location>
</feature>
<feature type="region of interest" description="Disordered" evidence="10">
    <location>
        <begin position="432"/>
        <end position="454"/>
    </location>
</feature>
<proteinExistence type="inferred from homology"/>
<evidence type="ECO:0000256" key="8">
    <source>
        <dbReference type="ARBA" id="ARBA00024446"/>
    </source>
</evidence>
<dbReference type="InterPro" id="IPR000894">
    <property type="entry name" value="RuBisCO_ssu_dom"/>
</dbReference>
<dbReference type="PANTHER" id="PTHR43360:SF1">
    <property type="entry name" value="CARBOXYSOME ASSEMBLY PROTEIN CCMM"/>
    <property type="match status" value="1"/>
</dbReference>
<accession>A0ABV0KDL4</accession>
<dbReference type="CDD" id="cd00710">
    <property type="entry name" value="LbH_gamma_CA"/>
    <property type="match status" value="1"/>
</dbReference>
<keyword evidence="7" id="KW-1282">Carboxysome</keyword>
<name>A0ABV0KDL4_9CYAN</name>
<keyword evidence="3" id="KW-0120">Carbon dioxide fixation</keyword>
<feature type="compositionally biased region" description="Polar residues" evidence="10">
    <location>
        <begin position="562"/>
        <end position="576"/>
    </location>
</feature>
<evidence type="ECO:0000259" key="11">
    <source>
        <dbReference type="SMART" id="SM00961"/>
    </source>
</evidence>
<evidence type="ECO:0000256" key="1">
    <source>
        <dbReference type="ARBA" id="ARBA00022531"/>
    </source>
</evidence>
<dbReference type="Gene3D" id="3.30.190.10">
    <property type="entry name" value="Ribulose bisphosphate carboxylase, small subunit"/>
    <property type="match status" value="4"/>
</dbReference>
<protein>
    <recommendedName>
        <fullName evidence="6">Carboxysome assembly protein CcmM</fullName>
    </recommendedName>
    <alternativeName>
        <fullName evidence="9">Carbon dioxide concentrating mechanism protein CcmM</fullName>
    </alternativeName>
</protein>
<comment type="subcellular location">
    <subcellularLocation>
        <location evidence="4">Carboxysome</location>
    </subcellularLocation>
</comment>
<dbReference type="Proteomes" id="UP001476950">
    <property type="component" value="Unassembled WGS sequence"/>
</dbReference>
<evidence type="ECO:0000256" key="10">
    <source>
        <dbReference type="SAM" id="MobiDB-lite"/>
    </source>
</evidence>
<dbReference type="InterPro" id="IPR017156">
    <property type="entry name" value="CcmM"/>
</dbReference>
<dbReference type="SUPFAM" id="SSF51161">
    <property type="entry name" value="Trimeric LpxA-like enzymes"/>
    <property type="match status" value="1"/>
</dbReference>
<dbReference type="SMART" id="SM00961">
    <property type="entry name" value="RuBisCO_small"/>
    <property type="match status" value="4"/>
</dbReference>
<dbReference type="RefSeq" id="WP_190450295.1">
    <property type="nucleotide sequence ID" value="NZ_JAMPLM010000002.1"/>
</dbReference>
<evidence type="ECO:0000256" key="9">
    <source>
        <dbReference type="ARBA" id="ARBA00030397"/>
    </source>
</evidence>
<keyword evidence="2" id="KW-0677">Repeat</keyword>
<evidence type="ECO:0000313" key="13">
    <source>
        <dbReference type="Proteomes" id="UP001476950"/>
    </source>
</evidence>
<dbReference type="SUPFAM" id="SSF55239">
    <property type="entry name" value="RuBisCO, small subunit"/>
    <property type="match status" value="4"/>
</dbReference>
<feature type="compositionally biased region" description="Low complexity" evidence="10">
    <location>
        <begin position="547"/>
        <end position="561"/>
    </location>
</feature>
<reference evidence="12 13" key="1">
    <citation type="submission" date="2022-04" db="EMBL/GenBank/DDBJ databases">
        <title>Positive selection, recombination, and allopatry shape intraspecific diversity of widespread and dominant cyanobacteria.</title>
        <authorList>
            <person name="Wei J."/>
            <person name="Shu W."/>
            <person name="Hu C."/>
        </authorList>
    </citation>
    <scope>NUCLEOTIDE SEQUENCE [LARGE SCALE GENOMIC DNA]</scope>
    <source>
        <strain evidence="12 13">AS-A4</strain>
    </source>
</reference>
<feature type="compositionally biased region" description="Polar residues" evidence="10">
    <location>
        <begin position="308"/>
        <end position="320"/>
    </location>
</feature>
<dbReference type="InterPro" id="IPR036385">
    <property type="entry name" value="RuBisCO_ssu_sf"/>
</dbReference>
<feature type="domain" description="Ribulose bisphosphate carboxylase small subunit" evidence="11">
    <location>
        <begin position="577"/>
        <end position="670"/>
    </location>
</feature>
<comment type="caution">
    <text evidence="12">The sequence shown here is derived from an EMBL/GenBank/DDBJ whole genome shotgun (WGS) entry which is preliminary data.</text>
</comment>
<evidence type="ECO:0000313" key="12">
    <source>
        <dbReference type="EMBL" id="MEP1057322.1"/>
    </source>
</evidence>
<keyword evidence="1" id="KW-0602">Photosynthesis</keyword>
<dbReference type="EMBL" id="JAMPLM010000002">
    <property type="protein sequence ID" value="MEP1057322.1"/>
    <property type="molecule type" value="Genomic_DNA"/>
</dbReference>
<feature type="domain" description="Ribulose bisphosphate carboxylase small subunit" evidence="11">
    <location>
        <begin position="214"/>
        <end position="309"/>
    </location>
</feature>
<feature type="region of interest" description="Disordered" evidence="10">
    <location>
        <begin position="546"/>
        <end position="579"/>
    </location>
</feature>
<dbReference type="InterPro" id="IPR052265">
    <property type="entry name" value="Gamma-CA"/>
</dbReference>
<comment type="similarity">
    <text evidence="5">Belongs to the gamma-class carbonic anhydrase family.</text>
</comment>
<dbReference type="InterPro" id="IPR047223">
    <property type="entry name" value="CA_gamma_LbH"/>
</dbReference>
<keyword evidence="13" id="KW-1185">Reference proteome</keyword>
<organism evidence="12 13">
    <name type="scientific">Stenomitos frigidus AS-A4</name>
    <dbReference type="NCBI Taxonomy" id="2933935"/>
    <lineage>
        <taxon>Bacteria</taxon>
        <taxon>Bacillati</taxon>
        <taxon>Cyanobacteriota</taxon>
        <taxon>Cyanophyceae</taxon>
        <taxon>Leptolyngbyales</taxon>
        <taxon>Leptolyngbyaceae</taxon>
        <taxon>Stenomitos</taxon>
    </lineage>
</organism>
<keyword evidence="8" id="KW-1283">Bacterial microcompartment</keyword>
<dbReference type="Gene3D" id="2.160.10.10">
    <property type="entry name" value="Hexapeptide repeat proteins"/>
    <property type="match status" value="1"/>
</dbReference>
<evidence type="ECO:0000256" key="2">
    <source>
        <dbReference type="ARBA" id="ARBA00022737"/>
    </source>
</evidence>
<sequence length="672" mass="72059">MVARSSAAPPTPWSKSLTTPKIDESAYVHSFSNIIGDVRIGAKVMIAPGTSIRADEGSPFHIGNGTNVQDGVVVHGLERGRVVGDDNHDYSVWIGDNASITHLALIHGPAYVGNDCFIGFRSTVFNARVGQGSIVMMHALIQDVEIPPGKYVASGSIITNQQQADRLPDVQAGDIKFATHVLGINDALRSGYHCADNVSCIASVRDQMTRAYESSGSANSANTRLSSEVVQQVRQLLAQNLRIGTEHADVRRFQSASWTSCEPIQATRESEVLTALDACLDEHSNEYVRLIGIDPNAKRRVLETIIQRPNTRTGDQTRSAPATHRGTDLTAAGTAPSSPVHGNNVNQGAIAQVSQWLAQGYQVGSEYADKRRFQTSSWQSCGAINARREADVIAALQSLTAEHGGEYVRLVGIDPQAKRRVGEIIIQRPGTPFAASTSQGSSSSAATYDSGGSSYGHASSNLGQEVIAQVRQLLAQGHQVGVEHADKRRFQTSSWQSCGAINNKREGDVIAALERCMAEHSGEYVRLIGVDSQAKRRVAELIIQRPGGASANGSGGKAESSTSFGATSSRATADNGSSYTSSATSFSQEIIGQVRQAIAQGYQISTEYADERRFKTSSWQTGGVIQAKREAEVLAALEAAVSEQGRAYVRLVGTDREAKRRVIETTIKRPTK</sequence>
<gene>
    <name evidence="12" type="ORF">NDI38_02665</name>
</gene>
<dbReference type="InterPro" id="IPR011004">
    <property type="entry name" value="Trimer_LpxA-like_sf"/>
</dbReference>
<dbReference type="Pfam" id="PF00101">
    <property type="entry name" value="RuBisCO_small"/>
    <property type="match status" value="4"/>
</dbReference>
<dbReference type="PIRSF" id="PIRSF037250">
    <property type="entry name" value="CcmM"/>
    <property type="match status" value="1"/>
</dbReference>
<feature type="domain" description="Ribulose bisphosphate carboxylase small subunit" evidence="11">
    <location>
        <begin position="337"/>
        <end position="429"/>
    </location>
</feature>